<sequence length="386" mass="43966">MSACKETSSVWRILVVILASLSVYLYLYSNAFGGTPAIRGNLSDLQSVWRDPSVSGSYFLKQMDRFPEVPALYETTPVTIRASAATPPKTTQLFLDNVDYTILEMFKFRILANSTLPLLTLFTSWNTNPEKNLVHKLTLLNWLSLHPYVIPVVFTNQSSIINQCNQVGVTVLPLSGVAADGIPVLKYMYRDVINIFNTSFYAFSNSDILFTQLLVHTLAQIINSITEDINKPVLIVGRRTNVNNVALEEGLYWENITRISKSRGQLFTGWAEDYFITTPSYPWNEVPEVVIGRRAYDNWLVYNARKMKYNVIDATNTILAVHQTTQAGNFEGHGHSHEDYNDNLLVKIYKRIKYETGIVECIERFTEYESKQFQLKTRKVPVACNV</sequence>
<comment type="caution">
    <text evidence="2">The sequence shown here is derived from an EMBL/GenBank/DDBJ whole genome shotgun (WGS) entry which is preliminary data.</text>
</comment>
<dbReference type="EMBL" id="JAIWYP010000009">
    <property type="protein sequence ID" value="KAH3775039.1"/>
    <property type="molecule type" value="Genomic_DNA"/>
</dbReference>
<protein>
    <submittedName>
        <fullName evidence="2">Uncharacterized protein</fullName>
    </submittedName>
</protein>
<proteinExistence type="predicted"/>
<keyword evidence="1" id="KW-0812">Transmembrane</keyword>
<evidence type="ECO:0000313" key="3">
    <source>
        <dbReference type="Proteomes" id="UP000828390"/>
    </source>
</evidence>
<accession>A0A9D4IJ68</accession>
<reference evidence="2" key="1">
    <citation type="journal article" date="2019" name="bioRxiv">
        <title>The Genome of the Zebra Mussel, Dreissena polymorpha: A Resource for Invasive Species Research.</title>
        <authorList>
            <person name="McCartney M.A."/>
            <person name="Auch B."/>
            <person name="Kono T."/>
            <person name="Mallez S."/>
            <person name="Zhang Y."/>
            <person name="Obille A."/>
            <person name="Becker A."/>
            <person name="Abrahante J.E."/>
            <person name="Garbe J."/>
            <person name="Badalamenti J.P."/>
            <person name="Herman A."/>
            <person name="Mangelson H."/>
            <person name="Liachko I."/>
            <person name="Sullivan S."/>
            <person name="Sone E.D."/>
            <person name="Koren S."/>
            <person name="Silverstein K.A.T."/>
            <person name="Beckman K.B."/>
            <person name="Gohl D.M."/>
        </authorList>
    </citation>
    <scope>NUCLEOTIDE SEQUENCE</scope>
    <source>
        <strain evidence="2">Duluth1</strain>
        <tissue evidence="2">Whole animal</tissue>
    </source>
</reference>
<gene>
    <name evidence="2" type="ORF">DPMN_176435</name>
</gene>
<dbReference type="AlphaFoldDB" id="A0A9D4IJ68"/>
<reference evidence="2" key="2">
    <citation type="submission" date="2020-11" db="EMBL/GenBank/DDBJ databases">
        <authorList>
            <person name="McCartney M.A."/>
            <person name="Auch B."/>
            <person name="Kono T."/>
            <person name="Mallez S."/>
            <person name="Becker A."/>
            <person name="Gohl D.M."/>
            <person name="Silverstein K.A.T."/>
            <person name="Koren S."/>
            <person name="Bechman K.B."/>
            <person name="Herman A."/>
            <person name="Abrahante J.E."/>
            <person name="Garbe J."/>
        </authorList>
    </citation>
    <scope>NUCLEOTIDE SEQUENCE</scope>
    <source>
        <strain evidence="2">Duluth1</strain>
        <tissue evidence="2">Whole animal</tissue>
    </source>
</reference>
<evidence type="ECO:0000256" key="1">
    <source>
        <dbReference type="SAM" id="Phobius"/>
    </source>
</evidence>
<feature type="transmembrane region" description="Helical" evidence="1">
    <location>
        <begin position="9"/>
        <end position="28"/>
    </location>
</feature>
<evidence type="ECO:0000313" key="2">
    <source>
        <dbReference type="EMBL" id="KAH3775039.1"/>
    </source>
</evidence>
<name>A0A9D4IJ68_DREPO</name>
<keyword evidence="1" id="KW-1133">Transmembrane helix</keyword>
<keyword evidence="3" id="KW-1185">Reference proteome</keyword>
<organism evidence="2 3">
    <name type="scientific">Dreissena polymorpha</name>
    <name type="common">Zebra mussel</name>
    <name type="synonym">Mytilus polymorpha</name>
    <dbReference type="NCBI Taxonomy" id="45954"/>
    <lineage>
        <taxon>Eukaryota</taxon>
        <taxon>Metazoa</taxon>
        <taxon>Spiralia</taxon>
        <taxon>Lophotrochozoa</taxon>
        <taxon>Mollusca</taxon>
        <taxon>Bivalvia</taxon>
        <taxon>Autobranchia</taxon>
        <taxon>Heteroconchia</taxon>
        <taxon>Euheterodonta</taxon>
        <taxon>Imparidentia</taxon>
        <taxon>Neoheterodontei</taxon>
        <taxon>Myida</taxon>
        <taxon>Dreissenoidea</taxon>
        <taxon>Dreissenidae</taxon>
        <taxon>Dreissena</taxon>
    </lineage>
</organism>
<dbReference type="Proteomes" id="UP000828390">
    <property type="component" value="Unassembled WGS sequence"/>
</dbReference>
<keyword evidence="1" id="KW-0472">Membrane</keyword>